<dbReference type="AlphaFoldDB" id="A0A2X0RG64"/>
<protein>
    <submittedName>
        <fullName evidence="1">Uncharacterized protein</fullName>
    </submittedName>
</protein>
<sequence>MELTIYYLNDLNVPACSIRIGIYPFLIRLIQKTLSIQDGQKYGSRIDLLTNLKLDQKTDILNDKNVLSTVSSK</sequence>
<evidence type="ECO:0000313" key="1">
    <source>
        <dbReference type="EMBL" id="SPS06744.1"/>
    </source>
</evidence>
<name>A0A2X0RG64_9PROT</name>
<dbReference type="EMBL" id="LS423452">
    <property type="protein sequence ID" value="SPS06744.1"/>
    <property type="molecule type" value="Genomic_DNA"/>
</dbReference>
<organism evidence="1">
    <name type="scientific">Candidatus Nitrotoga fabula</name>
    <dbReference type="NCBI Taxonomy" id="2182327"/>
    <lineage>
        <taxon>Bacteria</taxon>
        <taxon>Pseudomonadati</taxon>
        <taxon>Pseudomonadota</taxon>
        <taxon>Betaproteobacteria</taxon>
        <taxon>Nitrosomonadales</taxon>
        <taxon>Gallionellaceae</taxon>
        <taxon>Candidatus Nitrotoga</taxon>
    </lineage>
</organism>
<accession>A0A2X0RG64</accession>
<gene>
    <name evidence="1" type="ORF">NITFAB_2337</name>
</gene>
<reference evidence="1" key="1">
    <citation type="submission" date="2018-05" db="EMBL/GenBank/DDBJ databases">
        <authorList>
            <person name="Lanie J.A."/>
            <person name="Ng W.-L."/>
            <person name="Kazmierczak K.M."/>
            <person name="Andrzejewski T.M."/>
            <person name="Davidsen T.M."/>
            <person name="Wayne K.J."/>
            <person name="Tettelin H."/>
            <person name="Glass J.I."/>
            <person name="Rusch D."/>
            <person name="Podicherti R."/>
            <person name="Tsui H.-C.T."/>
            <person name="Winkler M.E."/>
        </authorList>
    </citation>
    <scope>NUCLEOTIDE SEQUENCE</scope>
    <source>
        <strain evidence="1">KNB</strain>
    </source>
</reference>
<proteinExistence type="predicted"/>